<protein>
    <submittedName>
        <fullName evidence="1">Uncharacterized protein</fullName>
    </submittedName>
</protein>
<reference evidence="1 2" key="1">
    <citation type="journal article" date="2019" name="Commun. Biol.">
        <title>The bagworm genome reveals a unique fibroin gene that provides high tensile strength.</title>
        <authorList>
            <person name="Kono N."/>
            <person name="Nakamura H."/>
            <person name="Ohtoshi R."/>
            <person name="Tomita M."/>
            <person name="Numata K."/>
            <person name="Arakawa K."/>
        </authorList>
    </citation>
    <scope>NUCLEOTIDE SEQUENCE [LARGE SCALE GENOMIC DNA]</scope>
</reference>
<comment type="caution">
    <text evidence="1">The sequence shown here is derived from an EMBL/GenBank/DDBJ whole genome shotgun (WGS) entry which is preliminary data.</text>
</comment>
<dbReference type="EMBL" id="BGZK01000150">
    <property type="protein sequence ID" value="GBP23390.1"/>
    <property type="molecule type" value="Genomic_DNA"/>
</dbReference>
<evidence type="ECO:0000313" key="2">
    <source>
        <dbReference type="Proteomes" id="UP000299102"/>
    </source>
</evidence>
<accession>A0A4C1UB88</accession>
<dbReference type="Proteomes" id="UP000299102">
    <property type="component" value="Unassembled WGS sequence"/>
</dbReference>
<proteinExistence type="predicted"/>
<dbReference type="AlphaFoldDB" id="A0A4C1UB88"/>
<gene>
    <name evidence="1" type="ORF">EVAR_22248_1</name>
</gene>
<organism evidence="1 2">
    <name type="scientific">Eumeta variegata</name>
    <name type="common">Bagworm moth</name>
    <name type="synonym">Eumeta japonica</name>
    <dbReference type="NCBI Taxonomy" id="151549"/>
    <lineage>
        <taxon>Eukaryota</taxon>
        <taxon>Metazoa</taxon>
        <taxon>Ecdysozoa</taxon>
        <taxon>Arthropoda</taxon>
        <taxon>Hexapoda</taxon>
        <taxon>Insecta</taxon>
        <taxon>Pterygota</taxon>
        <taxon>Neoptera</taxon>
        <taxon>Endopterygota</taxon>
        <taxon>Lepidoptera</taxon>
        <taxon>Glossata</taxon>
        <taxon>Ditrysia</taxon>
        <taxon>Tineoidea</taxon>
        <taxon>Psychidae</taxon>
        <taxon>Oiketicinae</taxon>
        <taxon>Eumeta</taxon>
    </lineage>
</organism>
<keyword evidence="2" id="KW-1185">Reference proteome</keyword>
<name>A0A4C1UB88_EUMVA</name>
<evidence type="ECO:0000313" key="1">
    <source>
        <dbReference type="EMBL" id="GBP23390.1"/>
    </source>
</evidence>
<sequence>MLEIKDKESHSMFKLAKPLGKADTIHDSFSEPYTEYHTTGRSPRSEQAPSLVVRRTTMYGNILPHRRIPLSFTVCSDPDVVLNFSLVPVTHSDAGLTLDLNLNPVLDFHSNTGLVSDIDAASLLRTCLRS</sequence>